<accession>A0A2R6AXP7</accession>
<evidence type="ECO:0000313" key="2">
    <source>
        <dbReference type="Proteomes" id="UP000240322"/>
    </source>
</evidence>
<gene>
    <name evidence="1" type="ORF">B9Q03_05010</name>
</gene>
<comment type="caution">
    <text evidence="1">The sequence shown here is derived from an EMBL/GenBank/DDBJ whole genome shotgun (WGS) entry which is preliminary data.</text>
</comment>
<protein>
    <submittedName>
        <fullName evidence="1">Uncharacterized protein</fullName>
    </submittedName>
</protein>
<evidence type="ECO:0000313" key="1">
    <source>
        <dbReference type="EMBL" id="PSN91136.1"/>
    </source>
</evidence>
<reference evidence="1 2" key="1">
    <citation type="submission" date="2017-04" db="EMBL/GenBank/DDBJ databases">
        <title>Novel microbial lineages endemic to geothermal iron-oxide mats fill important gaps in the evolutionary history of Archaea.</title>
        <authorList>
            <person name="Jay Z.J."/>
            <person name="Beam J.P."/>
            <person name="Dlakic M."/>
            <person name="Rusch D.B."/>
            <person name="Kozubal M.A."/>
            <person name="Inskeep W.P."/>
        </authorList>
    </citation>
    <scope>NUCLEOTIDE SEQUENCE [LARGE SCALE GENOMIC DNA]</scope>
    <source>
        <strain evidence="1">OSP_D</strain>
    </source>
</reference>
<dbReference type="EMBL" id="NEXE01000034">
    <property type="protein sequence ID" value="PSN91136.1"/>
    <property type="molecule type" value="Genomic_DNA"/>
</dbReference>
<organism evidence="1 2">
    <name type="scientific">Candidatus Marsarchaeota G2 archaeon OSP_D</name>
    <dbReference type="NCBI Taxonomy" id="1978157"/>
    <lineage>
        <taxon>Archaea</taxon>
        <taxon>Candidatus Marsarchaeota</taxon>
        <taxon>Candidatus Marsarchaeota group 2</taxon>
    </lineage>
</organism>
<dbReference type="AlphaFoldDB" id="A0A2R6AXP7"/>
<proteinExistence type="predicted"/>
<name>A0A2R6AXP7_9ARCH</name>
<sequence length="189" mass="20930">MVRTNVAAEYDLVQELGQEAKKQSKTMYAILNEAIRLYLNTVRVEKSPDEVLKILRAFDIMKSLEAVPVPKILLDESLQLASKTSKEDLCKLWYAHGRVVGELFKTIAPTISELKELIRAYRGLLPLNLFELEAREQGVTIVMTGTGYSALSSECTAQALRGLLETYGLIVDGAEVANGFVKVSAHVTK</sequence>
<dbReference type="Proteomes" id="UP000240322">
    <property type="component" value="Unassembled WGS sequence"/>
</dbReference>